<dbReference type="GO" id="GO:0003676">
    <property type="term" value="F:nucleic acid binding"/>
    <property type="evidence" value="ECO:0007669"/>
    <property type="project" value="InterPro"/>
</dbReference>
<dbReference type="GO" id="GO:0015074">
    <property type="term" value="P:DNA integration"/>
    <property type="evidence" value="ECO:0007669"/>
    <property type="project" value="InterPro"/>
</dbReference>
<dbReference type="PANTHER" id="PTHR42648:SF28">
    <property type="entry name" value="TRANSPOSON-ENCODED PROTEIN WITH RIBONUCLEASE H-LIKE AND RETROVIRUS ZINC FINGER-LIKE DOMAINS"/>
    <property type="match status" value="1"/>
</dbReference>
<dbReference type="InterPro" id="IPR001584">
    <property type="entry name" value="Integrase_cat-core"/>
</dbReference>
<organism evidence="2 3">
    <name type="scientific">Mucuna pruriens</name>
    <name type="common">Velvet bean</name>
    <name type="synonym">Dolichos pruriens</name>
    <dbReference type="NCBI Taxonomy" id="157652"/>
    <lineage>
        <taxon>Eukaryota</taxon>
        <taxon>Viridiplantae</taxon>
        <taxon>Streptophyta</taxon>
        <taxon>Embryophyta</taxon>
        <taxon>Tracheophyta</taxon>
        <taxon>Spermatophyta</taxon>
        <taxon>Magnoliopsida</taxon>
        <taxon>eudicotyledons</taxon>
        <taxon>Gunneridae</taxon>
        <taxon>Pentapetalae</taxon>
        <taxon>rosids</taxon>
        <taxon>fabids</taxon>
        <taxon>Fabales</taxon>
        <taxon>Fabaceae</taxon>
        <taxon>Papilionoideae</taxon>
        <taxon>50 kb inversion clade</taxon>
        <taxon>NPAAA clade</taxon>
        <taxon>indigoferoid/millettioid clade</taxon>
        <taxon>Phaseoleae</taxon>
        <taxon>Mucuna</taxon>
    </lineage>
</organism>
<dbReference type="InterPro" id="IPR036397">
    <property type="entry name" value="RNaseH_sf"/>
</dbReference>
<accession>A0A371FRV8</accession>
<dbReference type="SUPFAM" id="SSF53098">
    <property type="entry name" value="Ribonuclease H-like"/>
    <property type="match status" value="1"/>
</dbReference>
<name>A0A371FRV8_MUCPR</name>
<dbReference type="Gene3D" id="3.30.420.10">
    <property type="entry name" value="Ribonuclease H-like superfamily/Ribonuclease H"/>
    <property type="match status" value="1"/>
</dbReference>
<evidence type="ECO:0000313" key="2">
    <source>
        <dbReference type="EMBL" id="RDX81064.1"/>
    </source>
</evidence>
<evidence type="ECO:0000259" key="1">
    <source>
        <dbReference type="PROSITE" id="PS50994"/>
    </source>
</evidence>
<protein>
    <recommendedName>
        <fullName evidence="1">Integrase catalytic domain-containing protein</fullName>
    </recommendedName>
</protein>
<feature type="non-terminal residue" evidence="2">
    <location>
        <position position="1"/>
    </location>
</feature>
<feature type="domain" description="Integrase catalytic" evidence="1">
    <location>
        <begin position="35"/>
        <end position="131"/>
    </location>
</feature>
<reference evidence="2" key="1">
    <citation type="submission" date="2018-05" db="EMBL/GenBank/DDBJ databases">
        <title>Draft genome of Mucuna pruriens seed.</title>
        <authorList>
            <person name="Nnadi N.E."/>
            <person name="Vos R."/>
            <person name="Hasami M.H."/>
            <person name="Devisetty U.K."/>
            <person name="Aguiy J.C."/>
        </authorList>
    </citation>
    <scope>NUCLEOTIDE SEQUENCE [LARGE SCALE GENOMIC DNA]</scope>
    <source>
        <strain evidence="2">JCA_2017</strain>
    </source>
</reference>
<sequence>MFSNLFIKESVESFKYDVCQFSKHHLATFSSTNNKSLEPFVLIHSDVWGSISNSISRAKWFVAFINDYTRVTWIFLMKHKSKICQIFVDFFCLVKNQFNKSIKRLWLDNGTEFVNLKFSMFLKDNGVVHELMKNCHLPEVARALLFQMSAPNVYWGEVVLTTTYLINNLPTRVLNGISPIKHTLSSFPSSPLMLSLPSCVFGCVIFIHSHNPYREKLDPRAIKCVFIGYHSNKKGFKCYHPPSHWVFVSMDDVQVQEVTKPTLVPQQVQLSESKVSILENPIEDVTDNMHIALRKGKRSCVKYFISQSVCIDHLFVQNQSFIVAINPNITPTSVQEALKDENWVQVMKEKMKALEKIQLGRLLINLQTK</sequence>
<comment type="caution">
    <text evidence="2">The sequence shown here is derived from an EMBL/GenBank/DDBJ whole genome shotgun (WGS) entry which is preliminary data.</text>
</comment>
<dbReference type="InterPro" id="IPR012337">
    <property type="entry name" value="RNaseH-like_sf"/>
</dbReference>
<dbReference type="OrthoDB" id="2663223at2759"/>
<dbReference type="Pfam" id="PF25597">
    <property type="entry name" value="SH3_retrovirus"/>
    <property type="match status" value="1"/>
</dbReference>
<dbReference type="EMBL" id="QJKJ01008022">
    <property type="protein sequence ID" value="RDX81064.1"/>
    <property type="molecule type" value="Genomic_DNA"/>
</dbReference>
<dbReference type="PROSITE" id="PS50994">
    <property type="entry name" value="INTEGRASE"/>
    <property type="match status" value="1"/>
</dbReference>
<gene>
    <name evidence="2" type="ORF">CR513_38300</name>
</gene>
<dbReference type="InterPro" id="IPR039537">
    <property type="entry name" value="Retrotran_Ty1/copia-like"/>
</dbReference>
<dbReference type="STRING" id="157652.A0A371FRV8"/>
<proteinExistence type="predicted"/>
<dbReference type="PANTHER" id="PTHR42648">
    <property type="entry name" value="TRANSPOSASE, PUTATIVE-RELATED"/>
    <property type="match status" value="1"/>
</dbReference>
<dbReference type="InterPro" id="IPR057670">
    <property type="entry name" value="SH3_retrovirus"/>
</dbReference>
<dbReference type="Proteomes" id="UP000257109">
    <property type="component" value="Unassembled WGS sequence"/>
</dbReference>
<evidence type="ECO:0000313" key="3">
    <source>
        <dbReference type="Proteomes" id="UP000257109"/>
    </source>
</evidence>
<dbReference type="AlphaFoldDB" id="A0A371FRV8"/>
<keyword evidence="3" id="KW-1185">Reference proteome</keyword>